<sequence>MLTCDFKYVIISVCSAYGFDKKIATWLVLVCQVAIGIKAMALLAVAVVLDVILMALKKMLPVTTQARP</sequence>
<reference evidence="1 2" key="2">
    <citation type="journal article" date="2022" name="Mol. Ecol. Resour.">
        <title>The genomes of chicory, endive, great burdock and yacon provide insights into Asteraceae paleo-polyploidization history and plant inulin production.</title>
        <authorList>
            <person name="Fan W."/>
            <person name="Wang S."/>
            <person name="Wang H."/>
            <person name="Wang A."/>
            <person name="Jiang F."/>
            <person name="Liu H."/>
            <person name="Zhao H."/>
            <person name="Xu D."/>
            <person name="Zhang Y."/>
        </authorList>
    </citation>
    <scope>NUCLEOTIDE SEQUENCE [LARGE SCALE GENOMIC DNA]</scope>
    <source>
        <strain evidence="2">cv. Punajuju</strain>
        <tissue evidence="1">Leaves</tissue>
    </source>
</reference>
<evidence type="ECO:0000313" key="2">
    <source>
        <dbReference type="Proteomes" id="UP001055811"/>
    </source>
</evidence>
<gene>
    <name evidence="1" type="ORF">L2E82_02104</name>
</gene>
<dbReference type="Proteomes" id="UP001055811">
    <property type="component" value="Linkage Group LG01"/>
</dbReference>
<organism evidence="1 2">
    <name type="scientific">Cichorium intybus</name>
    <name type="common">Chicory</name>
    <dbReference type="NCBI Taxonomy" id="13427"/>
    <lineage>
        <taxon>Eukaryota</taxon>
        <taxon>Viridiplantae</taxon>
        <taxon>Streptophyta</taxon>
        <taxon>Embryophyta</taxon>
        <taxon>Tracheophyta</taxon>
        <taxon>Spermatophyta</taxon>
        <taxon>Magnoliopsida</taxon>
        <taxon>eudicotyledons</taxon>
        <taxon>Gunneridae</taxon>
        <taxon>Pentapetalae</taxon>
        <taxon>asterids</taxon>
        <taxon>campanulids</taxon>
        <taxon>Asterales</taxon>
        <taxon>Asteraceae</taxon>
        <taxon>Cichorioideae</taxon>
        <taxon>Cichorieae</taxon>
        <taxon>Cichoriinae</taxon>
        <taxon>Cichorium</taxon>
    </lineage>
</organism>
<name>A0ACB9H220_CICIN</name>
<proteinExistence type="predicted"/>
<dbReference type="EMBL" id="CM042009">
    <property type="protein sequence ID" value="KAI3789311.1"/>
    <property type="molecule type" value="Genomic_DNA"/>
</dbReference>
<keyword evidence="2" id="KW-1185">Reference proteome</keyword>
<evidence type="ECO:0000313" key="1">
    <source>
        <dbReference type="EMBL" id="KAI3789311.1"/>
    </source>
</evidence>
<comment type="caution">
    <text evidence="1">The sequence shown here is derived from an EMBL/GenBank/DDBJ whole genome shotgun (WGS) entry which is preliminary data.</text>
</comment>
<protein>
    <submittedName>
        <fullName evidence="1">Uncharacterized protein</fullName>
    </submittedName>
</protein>
<accession>A0ACB9H220</accession>
<reference evidence="2" key="1">
    <citation type="journal article" date="2022" name="Mol. Ecol. Resour.">
        <title>The genomes of chicory, endive, great burdock and yacon provide insights into Asteraceae palaeo-polyploidization history and plant inulin production.</title>
        <authorList>
            <person name="Fan W."/>
            <person name="Wang S."/>
            <person name="Wang H."/>
            <person name="Wang A."/>
            <person name="Jiang F."/>
            <person name="Liu H."/>
            <person name="Zhao H."/>
            <person name="Xu D."/>
            <person name="Zhang Y."/>
        </authorList>
    </citation>
    <scope>NUCLEOTIDE SEQUENCE [LARGE SCALE GENOMIC DNA]</scope>
    <source>
        <strain evidence="2">cv. Punajuju</strain>
    </source>
</reference>